<accession>A0ABY9HQ54</accession>
<protein>
    <submittedName>
        <fullName evidence="3">TerD family protein</fullName>
    </submittedName>
</protein>
<dbReference type="Pfam" id="PF02342">
    <property type="entry name" value="TerD"/>
    <property type="match status" value="1"/>
</dbReference>
<feature type="domain" description="TerD" evidence="2">
    <location>
        <begin position="5"/>
        <end position="163"/>
    </location>
</feature>
<evidence type="ECO:0000259" key="2">
    <source>
        <dbReference type="Pfam" id="PF02342"/>
    </source>
</evidence>
<proteinExistence type="inferred from homology"/>
<dbReference type="EMBL" id="CP120997">
    <property type="protein sequence ID" value="WLQ36683.1"/>
    <property type="molecule type" value="Genomic_DNA"/>
</dbReference>
<evidence type="ECO:0000256" key="1">
    <source>
        <dbReference type="ARBA" id="ARBA00008775"/>
    </source>
</evidence>
<dbReference type="RefSeq" id="WP_306058192.1">
    <property type="nucleotide sequence ID" value="NZ_CP120997.1"/>
</dbReference>
<evidence type="ECO:0000313" key="4">
    <source>
        <dbReference type="Proteomes" id="UP001239522"/>
    </source>
</evidence>
<dbReference type="InterPro" id="IPR003325">
    <property type="entry name" value="TerD"/>
</dbReference>
<dbReference type="CDD" id="cd06974">
    <property type="entry name" value="TerD_like"/>
    <property type="match status" value="1"/>
</dbReference>
<dbReference type="Proteomes" id="UP001239522">
    <property type="component" value="Chromosome"/>
</dbReference>
<comment type="similarity">
    <text evidence="1">Belongs to the CAPAB/TerDEXZ family.</text>
</comment>
<gene>
    <name evidence="3" type="ORF">P8A18_26085</name>
</gene>
<dbReference type="PANTHER" id="PTHR32097:SF4">
    <property type="entry name" value="GENERAL STRESS PROTEIN 16U"/>
    <property type="match status" value="1"/>
</dbReference>
<reference evidence="3 4" key="1">
    <citation type="submission" date="2023-03" db="EMBL/GenBank/DDBJ databases">
        <title>Isolation and description of six Streptomyces strains from soil environments, able to metabolize different microbial glucans.</title>
        <authorList>
            <person name="Widen T."/>
            <person name="Larsbrink J."/>
        </authorList>
    </citation>
    <scope>NUCLEOTIDE SEQUENCE [LARGE SCALE GENOMIC DNA]</scope>
    <source>
        <strain evidence="3 4">Mut1</strain>
    </source>
</reference>
<organism evidence="3 4">
    <name type="scientific">Streptomyces castrisilvae</name>
    <dbReference type="NCBI Taxonomy" id="3033811"/>
    <lineage>
        <taxon>Bacteria</taxon>
        <taxon>Bacillati</taxon>
        <taxon>Actinomycetota</taxon>
        <taxon>Actinomycetes</taxon>
        <taxon>Kitasatosporales</taxon>
        <taxon>Streptomycetaceae</taxon>
        <taxon>Streptomyces</taxon>
    </lineage>
</organism>
<dbReference type="PANTHER" id="PTHR32097">
    <property type="entry name" value="CAMP-BINDING PROTEIN 1-RELATED"/>
    <property type="match status" value="1"/>
</dbReference>
<dbReference type="Gene3D" id="2.60.60.30">
    <property type="entry name" value="sav2460 like domains"/>
    <property type="match status" value="1"/>
</dbReference>
<keyword evidence="4" id="KW-1185">Reference proteome</keyword>
<evidence type="ECO:0000313" key="3">
    <source>
        <dbReference type="EMBL" id="WLQ36683.1"/>
    </source>
</evidence>
<name>A0ABY9HQ54_9ACTN</name>
<dbReference type="InterPro" id="IPR051324">
    <property type="entry name" value="Stress/Tellurium_Resist"/>
</dbReference>
<sequence length="178" mass="19305">MSTPNKDLEKVEVRIKWDPSDQSEAPNDLDIIAATYPADEPYGSPAYLVHFDSRAPDGTITLNRDSRTGQGLGYDEEMTLELDRLSEEYGRVVVGVAIQQRDGLKTFGAIENTGVQIREGYATLAEDDFSSVGNATAAVVAEFVRDSAGGWRFHGTVRGFDGDPDSFATAMGSRDYGA</sequence>